<organism evidence="2 3">
    <name type="scientific">Neurospora tetraspora</name>
    <dbReference type="NCBI Taxonomy" id="94610"/>
    <lineage>
        <taxon>Eukaryota</taxon>
        <taxon>Fungi</taxon>
        <taxon>Dikarya</taxon>
        <taxon>Ascomycota</taxon>
        <taxon>Pezizomycotina</taxon>
        <taxon>Sordariomycetes</taxon>
        <taxon>Sordariomycetidae</taxon>
        <taxon>Sordariales</taxon>
        <taxon>Sordariaceae</taxon>
        <taxon>Neurospora</taxon>
    </lineage>
</organism>
<reference evidence="2" key="2">
    <citation type="submission" date="2023-06" db="EMBL/GenBank/DDBJ databases">
        <authorList>
            <consortium name="Lawrence Berkeley National Laboratory"/>
            <person name="Haridas S."/>
            <person name="Hensen N."/>
            <person name="Bonometti L."/>
            <person name="Westerberg I."/>
            <person name="Brannstrom I.O."/>
            <person name="Guillou S."/>
            <person name="Cros-Aarteil S."/>
            <person name="Calhoun S."/>
            <person name="Kuo A."/>
            <person name="Mondo S."/>
            <person name="Pangilinan J."/>
            <person name="Riley R."/>
            <person name="Labutti K."/>
            <person name="Andreopoulos B."/>
            <person name="Lipzen A."/>
            <person name="Chen C."/>
            <person name="Yanf M."/>
            <person name="Daum C."/>
            <person name="Ng V."/>
            <person name="Clum A."/>
            <person name="Steindorff A."/>
            <person name="Ohm R."/>
            <person name="Martin F."/>
            <person name="Silar P."/>
            <person name="Natvig D."/>
            <person name="Lalanne C."/>
            <person name="Gautier V."/>
            <person name="Ament-Velasquez S.L."/>
            <person name="Kruys A."/>
            <person name="Hutchinson M.I."/>
            <person name="Powell A.J."/>
            <person name="Barry K."/>
            <person name="Miller A.N."/>
            <person name="Grigoriev I.V."/>
            <person name="Debuchy R."/>
            <person name="Gladieux P."/>
            <person name="Thoren M.H."/>
            <person name="Johannesson H."/>
        </authorList>
    </citation>
    <scope>NUCLEOTIDE SEQUENCE</scope>
    <source>
        <strain evidence="2">CBS 560.94</strain>
    </source>
</reference>
<dbReference type="Proteomes" id="UP001278500">
    <property type="component" value="Unassembled WGS sequence"/>
</dbReference>
<accession>A0AAE0J9R4</accession>
<dbReference type="RefSeq" id="XP_062678955.1">
    <property type="nucleotide sequence ID" value="XM_062828520.1"/>
</dbReference>
<keyword evidence="3" id="KW-1185">Reference proteome</keyword>
<name>A0AAE0J9R4_9PEZI</name>
<feature type="region of interest" description="Disordered" evidence="1">
    <location>
        <begin position="476"/>
        <end position="544"/>
    </location>
</feature>
<evidence type="ECO:0000256" key="1">
    <source>
        <dbReference type="SAM" id="MobiDB-lite"/>
    </source>
</evidence>
<dbReference type="AlphaFoldDB" id="A0AAE0J9R4"/>
<dbReference type="EMBL" id="JAUEPP010000007">
    <property type="protein sequence ID" value="KAK3339595.1"/>
    <property type="molecule type" value="Genomic_DNA"/>
</dbReference>
<dbReference type="GeneID" id="87865674"/>
<feature type="compositionally biased region" description="Polar residues" evidence="1">
    <location>
        <begin position="1"/>
        <end position="17"/>
    </location>
</feature>
<reference evidence="2" key="1">
    <citation type="journal article" date="2023" name="Mol. Phylogenet. Evol.">
        <title>Genome-scale phylogeny and comparative genomics of the fungal order Sordariales.</title>
        <authorList>
            <person name="Hensen N."/>
            <person name="Bonometti L."/>
            <person name="Westerberg I."/>
            <person name="Brannstrom I.O."/>
            <person name="Guillou S."/>
            <person name="Cros-Aarteil S."/>
            <person name="Calhoun S."/>
            <person name="Haridas S."/>
            <person name="Kuo A."/>
            <person name="Mondo S."/>
            <person name="Pangilinan J."/>
            <person name="Riley R."/>
            <person name="LaButti K."/>
            <person name="Andreopoulos B."/>
            <person name="Lipzen A."/>
            <person name="Chen C."/>
            <person name="Yan M."/>
            <person name="Daum C."/>
            <person name="Ng V."/>
            <person name="Clum A."/>
            <person name="Steindorff A."/>
            <person name="Ohm R.A."/>
            <person name="Martin F."/>
            <person name="Silar P."/>
            <person name="Natvig D.O."/>
            <person name="Lalanne C."/>
            <person name="Gautier V."/>
            <person name="Ament-Velasquez S.L."/>
            <person name="Kruys A."/>
            <person name="Hutchinson M.I."/>
            <person name="Powell A.J."/>
            <person name="Barry K."/>
            <person name="Miller A.N."/>
            <person name="Grigoriev I.V."/>
            <person name="Debuchy R."/>
            <person name="Gladieux P."/>
            <person name="Hiltunen Thoren M."/>
            <person name="Johannesson H."/>
        </authorList>
    </citation>
    <scope>NUCLEOTIDE SEQUENCE</scope>
    <source>
        <strain evidence="2">CBS 560.94</strain>
    </source>
</reference>
<protein>
    <submittedName>
        <fullName evidence="2">Uncharacterized protein</fullName>
    </submittedName>
</protein>
<comment type="caution">
    <text evidence="2">The sequence shown here is derived from an EMBL/GenBank/DDBJ whole genome shotgun (WGS) entry which is preliminary data.</text>
</comment>
<sequence length="544" mass="60929">MLPTPSSQSVPAESQNSDSKRKRTPLPSPQPTSEAVDPDSPSSASSVRAVRKRIKIQIRTHSSEENEMEDESTQFSDDYVSDDDVSSSSSWSHTTVSTWINTESEFVIKIKHETIPEDPLLPKVTNVCVMCDKPATVPYVPVTTMSNFVFVASYSLTGEYFPEEVNQSLAALTKGLTPLLPGTVVIAALSWSPERTPPLNLEDVTGRDIVFALDKLKFDNVGVCNRLVCNPDPSRNNQPSVPGIKITDFNNPFFERAFGTEHRIESMQPVQVFKREMHYKGHKKMFGCTIPFLLGLPWITCADNDIRWIIEKRKIEKPINLRYLNFRFDAEDERRVLENIRLSRNEDYQAATCHYGTFVLVHLLGVKIYPYHISALCDYLDYCFESTTTPSKEGFLDSWRRWCQVHDGDGDDFISPYDTDDQEEIDFSNDGIDASARNLWGEFGERLIKDIEDCSAVILEDLWPVIFGDAMGLDDSASESTSSHGGGASLTEYVEDPSTSAGLDGETIVAPIEDESLRAKSRSPLTSRRSTSSLSQLSNTPSWP</sequence>
<evidence type="ECO:0000313" key="3">
    <source>
        <dbReference type="Proteomes" id="UP001278500"/>
    </source>
</evidence>
<feature type="compositionally biased region" description="Low complexity" evidence="1">
    <location>
        <begin position="38"/>
        <end position="48"/>
    </location>
</feature>
<gene>
    <name evidence="2" type="ORF">B0H65DRAFT_511770</name>
</gene>
<feature type="region of interest" description="Disordered" evidence="1">
    <location>
        <begin position="1"/>
        <end position="87"/>
    </location>
</feature>
<feature type="compositionally biased region" description="Low complexity" evidence="1">
    <location>
        <begin position="522"/>
        <end position="544"/>
    </location>
</feature>
<evidence type="ECO:0000313" key="2">
    <source>
        <dbReference type="EMBL" id="KAK3339595.1"/>
    </source>
</evidence>
<proteinExistence type="predicted"/>
<feature type="compositionally biased region" description="Basic residues" evidence="1">
    <location>
        <begin position="49"/>
        <end position="58"/>
    </location>
</feature>